<keyword evidence="1" id="KW-0472">Membrane</keyword>
<proteinExistence type="predicted"/>
<name>A0A369BW07_9GAMM</name>
<gene>
    <name evidence="2" type="ORF">DFQ59_1134</name>
</gene>
<sequence length="60" mass="6709">MVLMAGHDSRSGFAAGNRLTQTRQIQDMPLIYLYILITAAIVVGLSSLFLCPLNPWCRRD</sequence>
<feature type="transmembrane region" description="Helical" evidence="1">
    <location>
        <begin position="31"/>
        <end position="51"/>
    </location>
</feature>
<reference evidence="2 3" key="1">
    <citation type="submission" date="2018-07" db="EMBL/GenBank/DDBJ databases">
        <title>Genomic Encyclopedia of Type Strains, Phase IV (KMG-IV): sequencing the most valuable type-strain genomes for metagenomic binning, comparative biology and taxonomic classification.</title>
        <authorList>
            <person name="Goeker M."/>
        </authorList>
    </citation>
    <scope>NUCLEOTIDE SEQUENCE [LARGE SCALE GENOMIC DNA]</scope>
    <source>
        <strain evidence="2 3">DSM 26407</strain>
    </source>
</reference>
<evidence type="ECO:0000313" key="2">
    <source>
        <dbReference type="EMBL" id="RCX24908.1"/>
    </source>
</evidence>
<keyword evidence="3" id="KW-1185">Reference proteome</keyword>
<organism evidence="2 3">
    <name type="scientific">Thioalbus denitrificans</name>
    <dbReference type="NCBI Taxonomy" id="547122"/>
    <lineage>
        <taxon>Bacteria</taxon>
        <taxon>Pseudomonadati</taxon>
        <taxon>Pseudomonadota</taxon>
        <taxon>Gammaproteobacteria</taxon>
        <taxon>Chromatiales</taxon>
        <taxon>Ectothiorhodospiraceae</taxon>
        <taxon>Thioalbus</taxon>
    </lineage>
</organism>
<comment type="caution">
    <text evidence="2">The sequence shown here is derived from an EMBL/GenBank/DDBJ whole genome shotgun (WGS) entry which is preliminary data.</text>
</comment>
<evidence type="ECO:0000313" key="3">
    <source>
        <dbReference type="Proteomes" id="UP000252707"/>
    </source>
</evidence>
<dbReference type="Proteomes" id="UP000252707">
    <property type="component" value="Unassembled WGS sequence"/>
</dbReference>
<dbReference type="EMBL" id="QPJY01000013">
    <property type="protein sequence ID" value="RCX24908.1"/>
    <property type="molecule type" value="Genomic_DNA"/>
</dbReference>
<keyword evidence="1" id="KW-0812">Transmembrane</keyword>
<keyword evidence="1" id="KW-1133">Transmembrane helix</keyword>
<dbReference type="AlphaFoldDB" id="A0A369BW07"/>
<evidence type="ECO:0000256" key="1">
    <source>
        <dbReference type="SAM" id="Phobius"/>
    </source>
</evidence>
<accession>A0A369BW07</accession>
<protein>
    <submittedName>
        <fullName evidence="2">Uncharacterized protein</fullName>
    </submittedName>
</protein>